<dbReference type="RefSeq" id="WP_114400521.1">
    <property type="nucleotide sequence ID" value="NZ_QEIM01000238.1"/>
</dbReference>
<comment type="caution">
    <text evidence="2">The sequence shown here is derived from an EMBL/GenBank/DDBJ whole genome shotgun (WGS) entry which is preliminary data.</text>
</comment>
<keyword evidence="3" id="KW-1185">Reference proteome</keyword>
<dbReference type="AlphaFoldDB" id="A0A368SZ75"/>
<dbReference type="GO" id="GO:0016853">
    <property type="term" value="F:isomerase activity"/>
    <property type="evidence" value="ECO:0007669"/>
    <property type="project" value="UniProtKB-KW"/>
</dbReference>
<proteinExistence type="predicted"/>
<name>A0A368SZ75_9ACTN</name>
<dbReference type="GO" id="GO:1901135">
    <property type="term" value="P:carbohydrate derivative metabolic process"/>
    <property type="evidence" value="ECO:0007669"/>
    <property type="project" value="InterPro"/>
</dbReference>
<dbReference type="Gene3D" id="3.40.50.10490">
    <property type="entry name" value="Glucose-6-phosphate isomerase like protein, domain 1"/>
    <property type="match status" value="1"/>
</dbReference>
<dbReference type="InterPro" id="IPR050099">
    <property type="entry name" value="SIS_GmhA/DiaA_subfam"/>
</dbReference>
<dbReference type="PANTHER" id="PTHR30390">
    <property type="entry name" value="SEDOHEPTULOSE 7-PHOSPHATE ISOMERASE / DNAA INITIATOR-ASSOCIATING FACTOR FOR REPLICATION INITIATION"/>
    <property type="match status" value="1"/>
</dbReference>
<organism evidence="2 3">
    <name type="scientific">Marinitenerispora sediminis</name>
    <dbReference type="NCBI Taxonomy" id="1931232"/>
    <lineage>
        <taxon>Bacteria</taxon>
        <taxon>Bacillati</taxon>
        <taxon>Actinomycetota</taxon>
        <taxon>Actinomycetes</taxon>
        <taxon>Streptosporangiales</taxon>
        <taxon>Nocardiopsidaceae</taxon>
        <taxon>Marinitenerispora</taxon>
    </lineage>
</organism>
<protein>
    <submittedName>
        <fullName evidence="2">Phosphoheptose isomerase</fullName>
    </submittedName>
</protein>
<dbReference type="Proteomes" id="UP000253318">
    <property type="component" value="Unassembled WGS sequence"/>
</dbReference>
<dbReference type="GO" id="GO:0097367">
    <property type="term" value="F:carbohydrate derivative binding"/>
    <property type="evidence" value="ECO:0007669"/>
    <property type="project" value="InterPro"/>
</dbReference>
<feature type="domain" description="SIS" evidence="1">
    <location>
        <begin position="27"/>
        <end position="186"/>
    </location>
</feature>
<dbReference type="PANTHER" id="PTHR30390:SF6">
    <property type="entry name" value="DNAA INITIATOR-ASSOCIATING PROTEIN DIAA"/>
    <property type="match status" value="1"/>
</dbReference>
<keyword evidence="2" id="KW-0413">Isomerase</keyword>
<dbReference type="Pfam" id="PF13580">
    <property type="entry name" value="SIS_2"/>
    <property type="match status" value="1"/>
</dbReference>
<dbReference type="SUPFAM" id="SSF53697">
    <property type="entry name" value="SIS domain"/>
    <property type="match status" value="1"/>
</dbReference>
<gene>
    <name evidence="2" type="ORF">DEF24_24215</name>
</gene>
<dbReference type="CDD" id="cd05006">
    <property type="entry name" value="SIS_GmhA"/>
    <property type="match status" value="1"/>
</dbReference>
<evidence type="ECO:0000259" key="1">
    <source>
        <dbReference type="PROSITE" id="PS51464"/>
    </source>
</evidence>
<dbReference type="InterPro" id="IPR001347">
    <property type="entry name" value="SIS_dom"/>
</dbReference>
<dbReference type="PROSITE" id="PS51464">
    <property type="entry name" value="SIS"/>
    <property type="match status" value="1"/>
</dbReference>
<evidence type="ECO:0000313" key="2">
    <source>
        <dbReference type="EMBL" id="RCV50449.1"/>
    </source>
</evidence>
<dbReference type="InterPro" id="IPR035461">
    <property type="entry name" value="GmhA/DiaA"/>
</dbReference>
<sequence>MHQHLTELQRALRCTDTGRVEDWGRRLAAVLLDGGRLLACGNGGSAAEAQHLTAELVGRFEDERRPLSAIALHADTSSLTALANDYGYRDVYARQVRAHARPGDVLVCLSTSGASENVVAAALAARELGVRTWALTGEGPSALLAACDEAVQVPAAAASTVQEVHLALVHLLCSVVDAEVRHRAGAVPAAGREEVQA</sequence>
<dbReference type="EMBL" id="QEIN01000283">
    <property type="protein sequence ID" value="RCV50449.1"/>
    <property type="molecule type" value="Genomic_DNA"/>
</dbReference>
<accession>A0A368SZ75</accession>
<dbReference type="OrthoDB" id="9810929at2"/>
<reference evidence="2 3" key="1">
    <citation type="submission" date="2018-04" db="EMBL/GenBank/DDBJ databases">
        <title>Novel actinobacteria from marine sediment.</title>
        <authorList>
            <person name="Ng Z.Y."/>
            <person name="Tan G.Y.A."/>
        </authorList>
    </citation>
    <scope>NUCLEOTIDE SEQUENCE [LARGE SCALE GENOMIC DNA]</scope>
    <source>
        <strain evidence="2 3">TPS81</strain>
    </source>
</reference>
<dbReference type="InterPro" id="IPR046348">
    <property type="entry name" value="SIS_dom_sf"/>
</dbReference>
<evidence type="ECO:0000313" key="3">
    <source>
        <dbReference type="Proteomes" id="UP000253318"/>
    </source>
</evidence>